<proteinExistence type="predicted"/>
<dbReference type="InterPro" id="IPR052037">
    <property type="entry name" value="LPS_export_LptA"/>
</dbReference>
<feature type="chain" id="PRO_5035170973" evidence="4">
    <location>
        <begin position="23"/>
        <end position="167"/>
    </location>
</feature>
<keyword evidence="3" id="KW-0574">Periplasm</keyword>
<evidence type="ECO:0000256" key="4">
    <source>
        <dbReference type="SAM" id="SignalP"/>
    </source>
</evidence>
<sequence length="167" mass="17405">MLRFTTAALTAAFIAVSGPLLAQGAQVAFGGMQQDTDAPVEVTADQLQVNQSDGTALYTGNVVIGQGEMRLAAPRVLVIYTEGQGRIDRLEASGGVTLVSGEEAAEAERADYSIDTGTVVMTGNVLLTQGNNALTSERMVVNLEDGTAEMTGRVRTVLNQGDDAAQQ</sequence>
<dbReference type="PANTHER" id="PTHR36504:SF1">
    <property type="entry name" value="LIPOPOLYSACCHARIDE EXPORT SYSTEM PROTEIN LPTA"/>
    <property type="match status" value="1"/>
</dbReference>
<evidence type="ECO:0000313" key="6">
    <source>
        <dbReference type="EMBL" id="GGG70156.1"/>
    </source>
</evidence>
<dbReference type="InterPro" id="IPR014340">
    <property type="entry name" value="LptA"/>
</dbReference>
<dbReference type="EMBL" id="BMJV01000003">
    <property type="protein sequence ID" value="GGG70156.1"/>
    <property type="molecule type" value="Genomic_DNA"/>
</dbReference>
<evidence type="ECO:0000313" key="7">
    <source>
        <dbReference type="Proteomes" id="UP000617145"/>
    </source>
</evidence>
<gene>
    <name evidence="6" type="ORF">GCM10011415_17110</name>
</gene>
<organism evidence="6 7">
    <name type="scientific">Salipiger pallidus</name>
    <dbReference type="NCBI Taxonomy" id="1775170"/>
    <lineage>
        <taxon>Bacteria</taxon>
        <taxon>Pseudomonadati</taxon>
        <taxon>Pseudomonadota</taxon>
        <taxon>Alphaproteobacteria</taxon>
        <taxon>Rhodobacterales</taxon>
        <taxon>Roseobacteraceae</taxon>
        <taxon>Salipiger</taxon>
    </lineage>
</organism>
<dbReference type="Pfam" id="PF03968">
    <property type="entry name" value="LptD_N"/>
    <property type="match status" value="1"/>
</dbReference>
<dbReference type="GO" id="GO:0015920">
    <property type="term" value="P:lipopolysaccharide transport"/>
    <property type="evidence" value="ECO:0007669"/>
    <property type="project" value="InterPro"/>
</dbReference>
<accession>A0A8J3EGA5</accession>
<reference evidence="6" key="2">
    <citation type="submission" date="2020-09" db="EMBL/GenBank/DDBJ databases">
        <authorList>
            <person name="Sun Q."/>
            <person name="Zhou Y."/>
        </authorList>
    </citation>
    <scope>NUCLEOTIDE SEQUENCE</scope>
    <source>
        <strain evidence="6">CGMCC 1.15762</strain>
    </source>
</reference>
<dbReference type="Gene3D" id="2.60.450.10">
    <property type="entry name" value="Lipopolysaccharide (LPS) transport protein A like domain"/>
    <property type="match status" value="1"/>
</dbReference>
<protein>
    <submittedName>
        <fullName evidence="6">Organic solvent tolerance protein OstA</fullName>
    </submittedName>
</protein>
<dbReference type="PANTHER" id="PTHR36504">
    <property type="entry name" value="LIPOPOLYSACCHARIDE EXPORT SYSTEM PROTEIN LPTA"/>
    <property type="match status" value="1"/>
</dbReference>
<reference evidence="6" key="1">
    <citation type="journal article" date="2014" name="Int. J. Syst. Evol. Microbiol.">
        <title>Complete genome sequence of Corynebacterium casei LMG S-19264T (=DSM 44701T), isolated from a smear-ripened cheese.</title>
        <authorList>
            <consortium name="US DOE Joint Genome Institute (JGI-PGF)"/>
            <person name="Walter F."/>
            <person name="Albersmeier A."/>
            <person name="Kalinowski J."/>
            <person name="Ruckert C."/>
        </authorList>
    </citation>
    <scope>NUCLEOTIDE SEQUENCE</scope>
    <source>
        <strain evidence="6">CGMCC 1.15762</strain>
    </source>
</reference>
<evidence type="ECO:0000256" key="3">
    <source>
        <dbReference type="ARBA" id="ARBA00022764"/>
    </source>
</evidence>
<feature type="domain" description="Organic solvent tolerance-like N-terminal" evidence="5">
    <location>
        <begin position="41"/>
        <end position="146"/>
    </location>
</feature>
<comment type="caution">
    <text evidence="6">The sequence shown here is derived from an EMBL/GenBank/DDBJ whole genome shotgun (WGS) entry which is preliminary data.</text>
</comment>
<evidence type="ECO:0000256" key="2">
    <source>
        <dbReference type="ARBA" id="ARBA00022729"/>
    </source>
</evidence>
<dbReference type="GO" id="GO:0017089">
    <property type="term" value="F:glycolipid transfer activity"/>
    <property type="evidence" value="ECO:0007669"/>
    <property type="project" value="TreeGrafter"/>
</dbReference>
<dbReference type="Proteomes" id="UP000617145">
    <property type="component" value="Unassembled WGS sequence"/>
</dbReference>
<dbReference type="GO" id="GO:0001530">
    <property type="term" value="F:lipopolysaccharide binding"/>
    <property type="evidence" value="ECO:0007669"/>
    <property type="project" value="InterPro"/>
</dbReference>
<dbReference type="RefSeq" id="WP_188789812.1">
    <property type="nucleotide sequence ID" value="NZ_BMJV01000003.1"/>
</dbReference>
<dbReference type="AlphaFoldDB" id="A0A8J3EGA5"/>
<name>A0A8J3EGA5_9RHOB</name>
<dbReference type="NCBIfam" id="TIGR03002">
    <property type="entry name" value="outer_YhbN_LptA"/>
    <property type="match status" value="1"/>
</dbReference>
<dbReference type="GO" id="GO:0030288">
    <property type="term" value="C:outer membrane-bounded periplasmic space"/>
    <property type="evidence" value="ECO:0007669"/>
    <property type="project" value="TreeGrafter"/>
</dbReference>
<dbReference type="InterPro" id="IPR005653">
    <property type="entry name" value="OstA-like_N"/>
</dbReference>
<evidence type="ECO:0000256" key="1">
    <source>
        <dbReference type="ARBA" id="ARBA00022448"/>
    </source>
</evidence>
<keyword evidence="1" id="KW-0813">Transport</keyword>
<feature type="signal peptide" evidence="4">
    <location>
        <begin position="1"/>
        <end position="22"/>
    </location>
</feature>
<dbReference type="GO" id="GO:0009279">
    <property type="term" value="C:cell outer membrane"/>
    <property type="evidence" value="ECO:0007669"/>
    <property type="project" value="TreeGrafter"/>
</dbReference>
<keyword evidence="2 4" id="KW-0732">Signal</keyword>
<evidence type="ECO:0000259" key="5">
    <source>
        <dbReference type="Pfam" id="PF03968"/>
    </source>
</evidence>
<keyword evidence="7" id="KW-1185">Reference proteome</keyword>